<reference evidence="1" key="1">
    <citation type="submission" date="2023-03" db="EMBL/GenBank/DDBJ databases">
        <title>Massive genome expansion in bonnet fungi (Mycena s.s.) driven by repeated elements and novel gene families across ecological guilds.</title>
        <authorList>
            <consortium name="Lawrence Berkeley National Laboratory"/>
            <person name="Harder C.B."/>
            <person name="Miyauchi S."/>
            <person name="Viragh M."/>
            <person name="Kuo A."/>
            <person name="Thoen E."/>
            <person name="Andreopoulos B."/>
            <person name="Lu D."/>
            <person name="Skrede I."/>
            <person name="Drula E."/>
            <person name="Henrissat B."/>
            <person name="Morin E."/>
            <person name="Kohler A."/>
            <person name="Barry K."/>
            <person name="LaButti K."/>
            <person name="Morin E."/>
            <person name="Salamov A."/>
            <person name="Lipzen A."/>
            <person name="Mereny Z."/>
            <person name="Hegedus B."/>
            <person name="Baldrian P."/>
            <person name="Stursova M."/>
            <person name="Weitz H."/>
            <person name="Taylor A."/>
            <person name="Grigoriev I.V."/>
            <person name="Nagy L.G."/>
            <person name="Martin F."/>
            <person name="Kauserud H."/>
        </authorList>
    </citation>
    <scope>NUCLEOTIDE SEQUENCE</scope>
    <source>
        <strain evidence="1">CBHHK002</strain>
    </source>
</reference>
<protein>
    <submittedName>
        <fullName evidence="1">Uncharacterized protein</fullName>
    </submittedName>
</protein>
<name>A0AAD7A2D1_9AGAR</name>
<accession>A0AAD7A2D1</accession>
<evidence type="ECO:0000313" key="2">
    <source>
        <dbReference type="Proteomes" id="UP001218218"/>
    </source>
</evidence>
<organism evidence="1 2">
    <name type="scientific">Mycena albidolilacea</name>
    <dbReference type="NCBI Taxonomy" id="1033008"/>
    <lineage>
        <taxon>Eukaryota</taxon>
        <taxon>Fungi</taxon>
        <taxon>Dikarya</taxon>
        <taxon>Basidiomycota</taxon>
        <taxon>Agaricomycotina</taxon>
        <taxon>Agaricomycetes</taxon>
        <taxon>Agaricomycetidae</taxon>
        <taxon>Agaricales</taxon>
        <taxon>Marasmiineae</taxon>
        <taxon>Mycenaceae</taxon>
        <taxon>Mycena</taxon>
    </lineage>
</organism>
<keyword evidence="2" id="KW-1185">Reference proteome</keyword>
<evidence type="ECO:0000313" key="1">
    <source>
        <dbReference type="EMBL" id="KAJ7347524.1"/>
    </source>
</evidence>
<comment type="caution">
    <text evidence="1">The sequence shown here is derived from an EMBL/GenBank/DDBJ whole genome shotgun (WGS) entry which is preliminary data.</text>
</comment>
<proteinExistence type="predicted"/>
<dbReference type="Proteomes" id="UP001218218">
    <property type="component" value="Unassembled WGS sequence"/>
</dbReference>
<gene>
    <name evidence="1" type="ORF">DFH08DRAFT_161573</name>
</gene>
<dbReference type="EMBL" id="JARIHO010000019">
    <property type="protein sequence ID" value="KAJ7347524.1"/>
    <property type="molecule type" value="Genomic_DNA"/>
</dbReference>
<dbReference type="AlphaFoldDB" id="A0AAD7A2D1"/>
<sequence length="174" mass="19658">MLCMTPPPHIGTRSIPCVRIESCVARFFFWSHCLALLFTSSLFLSHYWSCTCCPENWTQRPHVRVLSGLNASSLGKGSRSFWHVRSQPLKASDLGGTCLEHTVSTFLLITLPCSYISGKYFSRTYGRNTVYLTYRRKCSHRLRLSYPIVRAIVRSHPRLSAPGGYPVCIHTAAS</sequence>